<feature type="binding site" evidence="4">
    <location>
        <position position="220"/>
    </location>
    <ligand>
        <name>a divalent metal cation</name>
        <dbReference type="ChEBI" id="CHEBI:60240"/>
        <label>1</label>
    </ligand>
</feature>
<dbReference type="GO" id="GO:0005829">
    <property type="term" value="C:cytosol"/>
    <property type="evidence" value="ECO:0007669"/>
    <property type="project" value="TreeGrafter"/>
</dbReference>
<protein>
    <submittedName>
        <fullName evidence="5">TatD family deoxyribonuclease</fullName>
    </submittedName>
</protein>
<feature type="binding site" evidence="4">
    <location>
        <position position="107"/>
    </location>
    <ligand>
        <name>a divalent metal cation</name>
        <dbReference type="ChEBI" id="CHEBI:60240"/>
        <label>1</label>
    </ligand>
</feature>
<organism evidence="5">
    <name type="scientific">Gracilinema caldarium</name>
    <dbReference type="NCBI Taxonomy" id="215591"/>
    <lineage>
        <taxon>Bacteria</taxon>
        <taxon>Pseudomonadati</taxon>
        <taxon>Spirochaetota</taxon>
        <taxon>Spirochaetia</taxon>
        <taxon>Spirochaetales</taxon>
        <taxon>Breznakiellaceae</taxon>
        <taxon>Gracilinema</taxon>
    </lineage>
</organism>
<dbReference type="InterPro" id="IPR015991">
    <property type="entry name" value="TatD/YcfH-like"/>
</dbReference>
<dbReference type="GO" id="GO:0046872">
    <property type="term" value="F:metal ion binding"/>
    <property type="evidence" value="ECO:0007669"/>
    <property type="project" value="UniProtKB-KW"/>
</dbReference>
<comment type="caution">
    <text evidence="5">The sequence shown here is derived from an EMBL/GenBank/DDBJ whole genome shotgun (WGS) entry which is preliminary data.</text>
</comment>
<keyword evidence="2 4" id="KW-0479">Metal-binding</keyword>
<accession>A0A7C3I2X4</accession>
<dbReference type="PANTHER" id="PTHR46124">
    <property type="entry name" value="D-AMINOACYL-TRNA DEACYLASE"/>
    <property type="match status" value="1"/>
</dbReference>
<dbReference type="CDD" id="cd01310">
    <property type="entry name" value="TatD_DNAse"/>
    <property type="match status" value="1"/>
</dbReference>
<dbReference type="SUPFAM" id="SSF51556">
    <property type="entry name" value="Metallo-dependent hydrolases"/>
    <property type="match status" value="1"/>
</dbReference>
<dbReference type="Pfam" id="PF01026">
    <property type="entry name" value="TatD_DNase"/>
    <property type="match status" value="1"/>
</dbReference>
<evidence type="ECO:0000313" key="5">
    <source>
        <dbReference type="EMBL" id="HFH28718.1"/>
    </source>
</evidence>
<gene>
    <name evidence="5" type="ORF">ENS59_04295</name>
</gene>
<name>A0A7C3I2X4_9SPIR</name>
<dbReference type="Gene3D" id="3.20.20.140">
    <property type="entry name" value="Metal-dependent hydrolases"/>
    <property type="match status" value="1"/>
</dbReference>
<keyword evidence="3" id="KW-0378">Hydrolase</keyword>
<dbReference type="PIRSF" id="PIRSF005902">
    <property type="entry name" value="DNase_TatD"/>
    <property type="match status" value="1"/>
</dbReference>
<reference evidence="5" key="1">
    <citation type="journal article" date="2020" name="mSystems">
        <title>Genome- and Community-Level Interaction Insights into Carbon Utilization and Element Cycling Functions of Hydrothermarchaeota in Hydrothermal Sediment.</title>
        <authorList>
            <person name="Zhou Z."/>
            <person name="Liu Y."/>
            <person name="Xu W."/>
            <person name="Pan J."/>
            <person name="Luo Z.H."/>
            <person name="Li M."/>
        </authorList>
    </citation>
    <scope>NUCLEOTIDE SEQUENCE [LARGE SCALE GENOMIC DNA]</scope>
    <source>
        <strain evidence="5">SpSt-503</strain>
    </source>
</reference>
<evidence type="ECO:0000256" key="1">
    <source>
        <dbReference type="ARBA" id="ARBA00009275"/>
    </source>
</evidence>
<dbReference type="FunFam" id="3.20.20.140:FF:000005">
    <property type="entry name" value="TatD family hydrolase"/>
    <property type="match status" value="1"/>
</dbReference>
<feature type="binding site" evidence="4">
    <location>
        <position position="147"/>
    </location>
    <ligand>
        <name>a divalent metal cation</name>
        <dbReference type="ChEBI" id="CHEBI:60240"/>
        <label>2</label>
    </ligand>
</feature>
<dbReference type="NCBIfam" id="TIGR00010">
    <property type="entry name" value="YchF/TatD family DNA exonuclease"/>
    <property type="match status" value="1"/>
</dbReference>
<dbReference type="PANTHER" id="PTHR46124:SF2">
    <property type="entry name" value="D-AMINOACYL-TRNA DEACYLASE"/>
    <property type="match status" value="1"/>
</dbReference>
<dbReference type="AlphaFoldDB" id="A0A7C3I2X4"/>
<dbReference type="InterPro" id="IPR001130">
    <property type="entry name" value="TatD-like"/>
</dbReference>
<evidence type="ECO:0000256" key="4">
    <source>
        <dbReference type="PIRSR" id="PIRSR005902-1"/>
    </source>
</evidence>
<evidence type="ECO:0000256" key="3">
    <source>
        <dbReference type="ARBA" id="ARBA00022801"/>
    </source>
</evidence>
<dbReference type="GO" id="GO:0016788">
    <property type="term" value="F:hydrolase activity, acting on ester bonds"/>
    <property type="evidence" value="ECO:0007669"/>
    <property type="project" value="InterPro"/>
</dbReference>
<evidence type="ECO:0000256" key="2">
    <source>
        <dbReference type="ARBA" id="ARBA00022723"/>
    </source>
</evidence>
<dbReference type="InterPro" id="IPR032466">
    <property type="entry name" value="Metal_Hydrolase"/>
</dbReference>
<comment type="similarity">
    <text evidence="1">Belongs to the metallo-dependent hydrolases superfamily. TatD-type hydrolase family.</text>
</comment>
<feature type="binding site" evidence="4">
    <location>
        <position position="10"/>
    </location>
    <ligand>
        <name>a divalent metal cation</name>
        <dbReference type="ChEBI" id="CHEBI:60240"/>
        <label>1</label>
    </ligand>
</feature>
<sequence>MKMIPLIDSHAHLVMLKGEAGAIEVYIDEWISAGLTCIVDVGTKADDLEERISSISKIFGRQTGPKVLFSAGIWPSEEAIQHRHTYIDELKAQIQRAPRELLAAIGECGLDRYWNRPEQGADVGGEQELLAAQLELAQRYSLPVIIHSRDAAQETLDMLKAFPRVRGIIHCFSYGKAEMQAFLELGWYISFAGNVTYKNAHELREALQTVPLDRFLLETDSPYLAPVPHRGRAANPSMVFHQYELAARLKNVPLDQLAQQIERNFRKVFNIA</sequence>
<feature type="binding site" evidence="4">
    <location>
        <position position="170"/>
    </location>
    <ligand>
        <name>a divalent metal cation</name>
        <dbReference type="ChEBI" id="CHEBI:60240"/>
        <label>2</label>
    </ligand>
</feature>
<dbReference type="GO" id="GO:0004536">
    <property type="term" value="F:DNA nuclease activity"/>
    <property type="evidence" value="ECO:0007669"/>
    <property type="project" value="InterPro"/>
</dbReference>
<proteinExistence type="inferred from homology"/>
<dbReference type="EMBL" id="DSVL01000130">
    <property type="protein sequence ID" value="HFH28718.1"/>
    <property type="molecule type" value="Genomic_DNA"/>
</dbReference>
<feature type="binding site" evidence="4">
    <location>
        <position position="12"/>
    </location>
    <ligand>
        <name>a divalent metal cation</name>
        <dbReference type="ChEBI" id="CHEBI:60240"/>
        <label>1</label>
    </ligand>
</feature>